<dbReference type="RefSeq" id="XP_012214072.1">
    <property type="nucleotide sequence ID" value="XM_012358649.1"/>
</dbReference>
<dbReference type="EMBL" id="GG704912">
    <property type="protein sequence ID" value="KJF60522.1"/>
    <property type="molecule type" value="Genomic_DNA"/>
</dbReference>
<dbReference type="Proteomes" id="UP000001261">
    <property type="component" value="Unassembled WGS sequence"/>
</dbReference>
<dbReference type="VEuPathDB" id="FungiDB:CIMG_11691"/>
<gene>
    <name evidence="2" type="ORF">CIMG_11691</name>
</gene>
<proteinExistence type="predicted"/>
<feature type="region of interest" description="Disordered" evidence="1">
    <location>
        <begin position="23"/>
        <end position="55"/>
    </location>
</feature>
<organism evidence="2 3">
    <name type="scientific">Coccidioides immitis (strain RS)</name>
    <name type="common">Valley fever fungus</name>
    <dbReference type="NCBI Taxonomy" id="246410"/>
    <lineage>
        <taxon>Eukaryota</taxon>
        <taxon>Fungi</taxon>
        <taxon>Dikarya</taxon>
        <taxon>Ascomycota</taxon>
        <taxon>Pezizomycotina</taxon>
        <taxon>Eurotiomycetes</taxon>
        <taxon>Eurotiomycetidae</taxon>
        <taxon>Onygenales</taxon>
        <taxon>Onygenaceae</taxon>
        <taxon>Coccidioides</taxon>
    </lineage>
</organism>
<reference evidence="3" key="1">
    <citation type="journal article" date="2009" name="Genome Res.">
        <title>Comparative genomic analyses of the human fungal pathogens Coccidioides and their relatives.</title>
        <authorList>
            <person name="Sharpton T.J."/>
            <person name="Stajich J.E."/>
            <person name="Rounsley S.D."/>
            <person name="Gardner M.J."/>
            <person name="Wortman J.R."/>
            <person name="Jordar V.S."/>
            <person name="Maiti R."/>
            <person name="Kodira C.D."/>
            <person name="Neafsey D.E."/>
            <person name="Zeng Q."/>
            <person name="Hung C.-Y."/>
            <person name="McMahan C."/>
            <person name="Muszewska A."/>
            <person name="Grynberg M."/>
            <person name="Mandel M.A."/>
            <person name="Kellner E.M."/>
            <person name="Barker B.M."/>
            <person name="Galgiani J.N."/>
            <person name="Orbach M.J."/>
            <person name="Kirkland T.N."/>
            <person name="Cole G.T."/>
            <person name="Henn M.R."/>
            <person name="Birren B.W."/>
            <person name="Taylor J.W."/>
        </authorList>
    </citation>
    <scope>NUCLEOTIDE SEQUENCE [LARGE SCALE GENOMIC DNA]</scope>
    <source>
        <strain evidence="3">RS</strain>
    </source>
</reference>
<protein>
    <submittedName>
        <fullName evidence="2">Uncharacterized protein</fullName>
    </submittedName>
</protein>
<dbReference type="KEGG" id="cim:CIMG_11691"/>
<accession>A0A0D8JTA0</accession>
<evidence type="ECO:0000313" key="2">
    <source>
        <dbReference type="EMBL" id="KJF60522.1"/>
    </source>
</evidence>
<keyword evidence="3" id="KW-1185">Reference proteome</keyword>
<feature type="compositionally biased region" description="Basic and acidic residues" evidence="1">
    <location>
        <begin position="23"/>
        <end position="33"/>
    </location>
</feature>
<dbReference type="GeneID" id="24163827"/>
<evidence type="ECO:0000313" key="3">
    <source>
        <dbReference type="Proteomes" id="UP000001261"/>
    </source>
</evidence>
<name>A0A0D8JTA0_COCIM</name>
<dbReference type="AlphaFoldDB" id="A0A0D8JTA0"/>
<dbReference type="InParanoid" id="A0A0D8JTA0"/>
<reference evidence="3" key="2">
    <citation type="journal article" date="2010" name="Genome Res.">
        <title>Population genomic sequencing of Coccidioides fungi reveals recent hybridization and transposon control.</title>
        <authorList>
            <person name="Neafsey D.E."/>
            <person name="Barker B.M."/>
            <person name="Sharpton T.J."/>
            <person name="Stajich J.E."/>
            <person name="Park D.J."/>
            <person name="Whiston E."/>
            <person name="Hung C.-Y."/>
            <person name="McMahan C."/>
            <person name="White J."/>
            <person name="Sykes S."/>
            <person name="Heiman D."/>
            <person name="Young S."/>
            <person name="Zeng Q."/>
            <person name="Abouelleil A."/>
            <person name="Aftuck L."/>
            <person name="Bessette D."/>
            <person name="Brown A."/>
            <person name="FitzGerald M."/>
            <person name="Lui A."/>
            <person name="Macdonald J.P."/>
            <person name="Priest M."/>
            <person name="Orbach M.J."/>
            <person name="Galgiani J.N."/>
            <person name="Kirkland T.N."/>
            <person name="Cole G.T."/>
            <person name="Birren B.W."/>
            <person name="Henn M.R."/>
            <person name="Taylor J.W."/>
            <person name="Rounsley S.D."/>
        </authorList>
    </citation>
    <scope>GENOME REANNOTATION</scope>
    <source>
        <strain evidence="3">RS</strain>
    </source>
</reference>
<sequence length="55" mass="6139">MQKIAHGGKKIGRCIRASIIRDEVPQHPSEPENQHIPTHPSTIFPKPQSMIKGDT</sequence>
<evidence type="ECO:0000256" key="1">
    <source>
        <dbReference type="SAM" id="MobiDB-lite"/>
    </source>
</evidence>